<reference evidence="6 7" key="1">
    <citation type="submission" date="2020-07" db="EMBL/GenBank/DDBJ databases">
        <authorList>
            <person name="Criscuolo A."/>
        </authorList>
    </citation>
    <scope>NUCLEOTIDE SEQUENCE [LARGE SCALE GENOMIC DNA]</scope>
    <source>
        <strain evidence="7">CIP 111030</strain>
    </source>
</reference>
<name>A0A6V7RGI4_9BACL</name>
<dbReference type="RefSeq" id="WP_186087716.1">
    <property type="nucleotide sequence ID" value="NZ_BMDB01000001.1"/>
</dbReference>
<keyword evidence="3 6" id="KW-0378">Hydrolase</keyword>
<organism evidence="6 7">
    <name type="scientific">Phocicoccus schoeneichii</name>
    <dbReference type="NCBI Taxonomy" id="1812261"/>
    <lineage>
        <taxon>Bacteria</taxon>
        <taxon>Bacillati</taxon>
        <taxon>Bacillota</taxon>
        <taxon>Bacilli</taxon>
        <taxon>Bacillales</taxon>
        <taxon>Salinicoccaceae</taxon>
        <taxon>Phocicoccus</taxon>
    </lineage>
</organism>
<evidence type="ECO:0000256" key="2">
    <source>
        <dbReference type="ARBA" id="ARBA00022723"/>
    </source>
</evidence>
<dbReference type="InterPro" id="IPR036866">
    <property type="entry name" value="RibonucZ/Hydroxyglut_hydro"/>
</dbReference>
<dbReference type="InterPro" id="IPR001279">
    <property type="entry name" value="Metallo-B-lactamas"/>
</dbReference>
<accession>A0A6V7RGI4</accession>
<evidence type="ECO:0000256" key="4">
    <source>
        <dbReference type="ARBA" id="ARBA00022833"/>
    </source>
</evidence>
<gene>
    <name evidence="6" type="ORF">JEOSCH030_01217</name>
</gene>
<keyword evidence="2" id="KW-0479">Metal-binding</keyword>
<evidence type="ECO:0000313" key="7">
    <source>
        <dbReference type="Proteomes" id="UP000521032"/>
    </source>
</evidence>
<proteinExistence type="predicted"/>
<dbReference type="Pfam" id="PF00753">
    <property type="entry name" value="Lactamase_B"/>
    <property type="match status" value="1"/>
</dbReference>
<sequence>MEIITLPLGPLDTNCYILFNEDKKALVFDPSYDGKRILSEIKSRGLEVEAIFLTHTHFDHIGALDVVAKDLGVTTYLGGEEYEWVQNPALNGSSRFGETVTTNVKREELEDGLFETESFKFEVLSTPGHSPGSKSFVFDDFVISGDVLFNKGVGRTDLYMGNEKELMHSIKEKLFKLDENMDVYPGHGMPTTIEEEMHENPYIR</sequence>
<dbReference type="PANTHER" id="PTHR46233:SF3">
    <property type="entry name" value="HYDROXYACYLGLUTATHIONE HYDROLASE GLOC"/>
    <property type="match status" value="1"/>
</dbReference>
<dbReference type="SUPFAM" id="SSF56281">
    <property type="entry name" value="Metallo-hydrolase/oxidoreductase"/>
    <property type="match status" value="1"/>
</dbReference>
<dbReference type="CDD" id="cd06262">
    <property type="entry name" value="metallo-hydrolase-like_MBL-fold"/>
    <property type="match status" value="1"/>
</dbReference>
<keyword evidence="4" id="KW-0862">Zinc</keyword>
<dbReference type="SMART" id="SM00849">
    <property type="entry name" value="Lactamase_B"/>
    <property type="match status" value="1"/>
</dbReference>
<dbReference type="GO" id="GO:0016787">
    <property type="term" value="F:hydrolase activity"/>
    <property type="evidence" value="ECO:0007669"/>
    <property type="project" value="UniProtKB-KW"/>
</dbReference>
<dbReference type="PANTHER" id="PTHR46233">
    <property type="entry name" value="HYDROXYACYLGLUTATHIONE HYDROLASE GLOC"/>
    <property type="match status" value="1"/>
</dbReference>
<dbReference type="GO" id="GO:0046872">
    <property type="term" value="F:metal ion binding"/>
    <property type="evidence" value="ECO:0007669"/>
    <property type="project" value="UniProtKB-KW"/>
</dbReference>
<dbReference type="Gene3D" id="3.60.15.10">
    <property type="entry name" value="Ribonuclease Z/Hydroxyacylglutathione hydrolase-like"/>
    <property type="match status" value="1"/>
</dbReference>
<keyword evidence="7" id="KW-1185">Reference proteome</keyword>
<dbReference type="InterPro" id="IPR051453">
    <property type="entry name" value="MBL_Glyoxalase_II"/>
</dbReference>
<evidence type="ECO:0000259" key="5">
    <source>
        <dbReference type="SMART" id="SM00849"/>
    </source>
</evidence>
<evidence type="ECO:0000313" key="6">
    <source>
        <dbReference type="EMBL" id="CAD2077072.1"/>
    </source>
</evidence>
<dbReference type="AlphaFoldDB" id="A0A6V7RGI4"/>
<dbReference type="EMBL" id="CAJEWE010000010">
    <property type="protein sequence ID" value="CAD2077072.1"/>
    <property type="molecule type" value="Genomic_DNA"/>
</dbReference>
<dbReference type="Proteomes" id="UP000521032">
    <property type="component" value="Unassembled WGS sequence"/>
</dbReference>
<evidence type="ECO:0000256" key="3">
    <source>
        <dbReference type="ARBA" id="ARBA00022801"/>
    </source>
</evidence>
<protein>
    <submittedName>
        <fullName evidence="6">Putative metallo-hydrolase</fullName>
    </submittedName>
</protein>
<comment type="caution">
    <text evidence="6">The sequence shown here is derived from an EMBL/GenBank/DDBJ whole genome shotgun (WGS) entry which is preliminary data.</text>
</comment>
<comment type="cofactor">
    <cofactor evidence="1">
        <name>Zn(2+)</name>
        <dbReference type="ChEBI" id="CHEBI:29105"/>
    </cofactor>
</comment>
<evidence type="ECO:0000256" key="1">
    <source>
        <dbReference type="ARBA" id="ARBA00001947"/>
    </source>
</evidence>
<feature type="domain" description="Metallo-beta-lactamase" evidence="5">
    <location>
        <begin position="12"/>
        <end position="187"/>
    </location>
</feature>